<organism evidence="4 5">
    <name type="scientific">Frankia nepalensis</name>
    <dbReference type="NCBI Taxonomy" id="1836974"/>
    <lineage>
        <taxon>Bacteria</taxon>
        <taxon>Bacillati</taxon>
        <taxon>Actinomycetota</taxon>
        <taxon>Actinomycetes</taxon>
        <taxon>Frankiales</taxon>
        <taxon>Frankiaceae</taxon>
        <taxon>Frankia</taxon>
    </lineage>
</organism>
<evidence type="ECO:0000256" key="2">
    <source>
        <dbReference type="PROSITE-ProRule" id="PRU00335"/>
    </source>
</evidence>
<accession>A0A937UT52</accession>
<dbReference type="EMBL" id="JAEACQ010000377">
    <property type="protein sequence ID" value="MBL7633212.1"/>
    <property type="molecule type" value="Genomic_DNA"/>
</dbReference>
<feature type="DNA-binding region" description="H-T-H motif" evidence="2">
    <location>
        <begin position="44"/>
        <end position="63"/>
    </location>
</feature>
<dbReference type="InterPro" id="IPR001647">
    <property type="entry name" value="HTH_TetR"/>
</dbReference>
<dbReference type="SUPFAM" id="SSF46689">
    <property type="entry name" value="Homeodomain-like"/>
    <property type="match status" value="1"/>
</dbReference>
<dbReference type="Gene3D" id="1.10.357.10">
    <property type="entry name" value="Tetracycline Repressor, domain 2"/>
    <property type="match status" value="1"/>
</dbReference>
<dbReference type="GO" id="GO:0003700">
    <property type="term" value="F:DNA-binding transcription factor activity"/>
    <property type="evidence" value="ECO:0007669"/>
    <property type="project" value="TreeGrafter"/>
</dbReference>
<evidence type="ECO:0000313" key="4">
    <source>
        <dbReference type="EMBL" id="MBL7633212.1"/>
    </source>
</evidence>
<dbReference type="InterPro" id="IPR009057">
    <property type="entry name" value="Homeodomain-like_sf"/>
</dbReference>
<proteinExistence type="predicted"/>
<dbReference type="GO" id="GO:0000976">
    <property type="term" value="F:transcription cis-regulatory region binding"/>
    <property type="evidence" value="ECO:0007669"/>
    <property type="project" value="TreeGrafter"/>
</dbReference>
<evidence type="ECO:0000259" key="3">
    <source>
        <dbReference type="PROSITE" id="PS50977"/>
    </source>
</evidence>
<dbReference type="PANTHER" id="PTHR30055:SF242">
    <property type="entry name" value="HTH-TYPE TRANSCRIPTIONAL REPRESSOR KSTR"/>
    <property type="match status" value="1"/>
</dbReference>
<name>A0A937UT52_9ACTN</name>
<dbReference type="Proteomes" id="UP000604475">
    <property type="component" value="Unassembled WGS sequence"/>
</dbReference>
<evidence type="ECO:0000256" key="1">
    <source>
        <dbReference type="ARBA" id="ARBA00023125"/>
    </source>
</evidence>
<protein>
    <submittedName>
        <fullName evidence="4">TetR/AcrR family transcriptional regulator</fullName>
    </submittedName>
</protein>
<keyword evidence="5" id="KW-1185">Reference proteome</keyword>
<dbReference type="PRINTS" id="PR00455">
    <property type="entry name" value="HTHTETR"/>
</dbReference>
<keyword evidence="1 2" id="KW-0238">DNA-binding</keyword>
<reference evidence="4" key="1">
    <citation type="submission" date="2020-12" db="EMBL/GenBank/DDBJ databases">
        <title>Genomic characterization of non-nitrogen-fixing Frankia strains.</title>
        <authorList>
            <person name="Carlos-Shanley C."/>
            <person name="Guerra T."/>
            <person name="Hahn D."/>
        </authorList>
    </citation>
    <scope>NUCLEOTIDE SEQUENCE</scope>
    <source>
        <strain evidence="4">CN6</strain>
    </source>
</reference>
<sequence>MEADRPAVSSLAEADLPAYQAARRQRIIDAARTLLEEQEYEQIQIRDVAATAKFALGTVYRYFSSKEHLYAVVLRTWGSDFDRTSIRHQDEDDPMRRLEQRMRSVLAAFERRPHFFRALILLQSSTDPNAVAHLAQFRDSVDDLVEADLAKLDPDGAAEYSVIVWAVLVNLLTRSIFHNMPMGEAYQINARMAELLHFRFEHGKP</sequence>
<evidence type="ECO:0000313" key="5">
    <source>
        <dbReference type="Proteomes" id="UP000604475"/>
    </source>
</evidence>
<dbReference type="InterPro" id="IPR050109">
    <property type="entry name" value="HTH-type_TetR-like_transc_reg"/>
</dbReference>
<feature type="domain" description="HTH tetR-type" evidence="3">
    <location>
        <begin position="21"/>
        <end position="81"/>
    </location>
</feature>
<dbReference type="PROSITE" id="PS50977">
    <property type="entry name" value="HTH_TETR_2"/>
    <property type="match status" value="1"/>
</dbReference>
<dbReference type="RefSeq" id="WP_203004599.1">
    <property type="nucleotide sequence ID" value="NZ_JADWYU010000141.1"/>
</dbReference>
<dbReference type="Pfam" id="PF00440">
    <property type="entry name" value="TetR_N"/>
    <property type="match status" value="1"/>
</dbReference>
<gene>
    <name evidence="4" type="ORF">I7412_39885</name>
</gene>
<dbReference type="AlphaFoldDB" id="A0A937UT52"/>
<comment type="caution">
    <text evidence="4">The sequence shown here is derived from an EMBL/GenBank/DDBJ whole genome shotgun (WGS) entry which is preliminary data.</text>
</comment>
<dbReference type="PANTHER" id="PTHR30055">
    <property type="entry name" value="HTH-TYPE TRANSCRIPTIONAL REGULATOR RUTR"/>
    <property type="match status" value="1"/>
</dbReference>